<dbReference type="SUPFAM" id="SSF81330">
    <property type="entry name" value="Gated mechanosensitive channel"/>
    <property type="match status" value="1"/>
</dbReference>
<dbReference type="OrthoDB" id="10010920at2759"/>
<protein>
    <submittedName>
        <fullName evidence="6">Ion channel, putative</fullName>
    </submittedName>
</protein>
<dbReference type="EMBL" id="DS499596">
    <property type="protein sequence ID" value="EDP53447.1"/>
    <property type="molecule type" value="Genomic_DNA"/>
</dbReference>
<name>B0Y0H7_ASPFC</name>
<dbReference type="FunFam" id="1.10.1200.120:FF:000004">
    <property type="entry name" value="Ion channel, putative"/>
    <property type="match status" value="1"/>
</dbReference>
<reference evidence="6 7" key="1">
    <citation type="journal article" date="2008" name="PLoS Genet.">
        <title>Genomic islands in the pathogenic filamentous fungus Aspergillus fumigatus.</title>
        <authorList>
            <person name="Fedorova N.D."/>
            <person name="Khaldi N."/>
            <person name="Joardar V.S."/>
            <person name="Maiti R."/>
            <person name="Amedeo P."/>
            <person name="Anderson M.J."/>
            <person name="Crabtree J."/>
            <person name="Silva J.C."/>
            <person name="Badger J.H."/>
            <person name="Albarraq A."/>
            <person name="Angiuoli S."/>
            <person name="Bussey H."/>
            <person name="Bowyer P."/>
            <person name="Cotty P.J."/>
            <person name="Dyer P.S."/>
            <person name="Egan A."/>
            <person name="Galens K."/>
            <person name="Fraser-Liggett C.M."/>
            <person name="Haas B.J."/>
            <person name="Inman J.M."/>
            <person name="Kent R."/>
            <person name="Lemieux S."/>
            <person name="Malavazi I."/>
            <person name="Orvis J."/>
            <person name="Roemer T."/>
            <person name="Ronning C.M."/>
            <person name="Sundaram J.P."/>
            <person name="Sutton G."/>
            <person name="Turner G."/>
            <person name="Venter J.C."/>
            <person name="White O.R."/>
            <person name="Whitty B.R."/>
            <person name="Youngman P."/>
            <person name="Wolfe K.H."/>
            <person name="Goldman G.H."/>
            <person name="Wortman J.R."/>
            <person name="Jiang B."/>
            <person name="Denning D.W."/>
            <person name="Nierman W.C."/>
        </authorList>
    </citation>
    <scope>NUCLEOTIDE SEQUENCE [LARGE SCALE GENOMIC DNA]</scope>
    <source>
        <strain evidence="7">CBS 144.89 / FGSC A1163 / CEA10</strain>
    </source>
</reference>
<evidence type="ECO:0000256" key="3">
    <source>
        <dbReference type="ARBA" id="ARBA00022989"/>
    </source>
</evidence>
<evidence type="ECO:0000256" key="2">
    <source>
        <dbReference type="ARBA" id="ARBA00022692"/>
    </source>
</evidence>
<dbReference type="GO" id="GO:0008381">
    <property type="term" value="F:mechanosensitive monoatomic ion channel activity"/>
    <property type="evidence" value="ECO:0007669"/>
    <property type="project" value="TreeGrafter"/>
</dbReference>
<organism evidence="6 7">
    <name type="scientific">Aspergillus fumigatus (strain CBS 144.89 / FGSC A1163 / CEA10)</name>
    <name type="common">Neosartorya fumigata</name>
    <dbReference type="NCBI Taxonomy" id="451804"/>
    <lineage>
        <taxon>Eukaryota</taxon>
        <taxon>Fungi</taxon>
        <taxon>Dikarya</taxon>
        <taxon>Ascomycota</taxon>
        <taxon>Pezizomycotina</taxon>
        <taxon>Eurotiomycetes</taxon>
        <taxon>Eurotiomycetidae</taxon>
        <taxon>Eurotiales</taxon>
        <taxon>Aspergillaceae</taxon>
        <taxon>Aspergillus</taxon>
        <taxon>Aspergillus subgen. Fumigati</taxon>
    </lineage>
</organism>
<dbReference type="PhylomeDB" id="B0Y0H7"/>
<feature type="transmembrane region" description="Helical" evidence="5">
    <location>
        <begin position="54"/>
        <end position="73"/>
    </location>
</feature>
<dbReference type="PANTHER" id="PTHR30266:SF2">
    <property type="entry name" value="LARGE-CONDUCTANCE MECHANOSENSITIVE CHANNEL"/>
    <property type="match status" value="1"/>
</dbReference>
<evidence type="ECO:0000256" key="1">
    <source>
        <dbReference type="ARBA" id="ARBA00004141"/>
    </source>
</evidence>
<dbReference type="AlphaFoldDB" id="B0Y0H7"/>
<evidence type="ECO:0000256" key="4">
    <source>
        <dbReference type="ARBA" id="ARBA00023136"/>
    </source>
</evidence>
<evidence type="ECO:0000313" key="7">
    <source>
        <dbReference type="Proteomes" id="UP000001699"/>
    </source>
</evidence>
<evidence type="ECO:0000256" key="5">
    <source>
        <dbReference type="SAM" id="Phobius"/>
    </source>
</evidence>
<gene>
    <name evidence="6" type="ORF">AFUB_046240</name>
</gene>
<proteinExistence type="predicted"/>
<keyword evidence="3 5" id="KW-1133">Transmembrane helix</keyword>
<dbReference type="GO" id="GO:0016020">
    <property type="term" value="C:membrane"/>
    <property type="evidence" value="ECO:0007669"/>
    <property type="project" value="UniProtKB-SubCell"/>
</dbReference>
<feature type="transmembrane region" description="Helical" evidence="5">
    <location>
        <begin position="109"/>
        <end position="132"/>
    </location>
</feature>
<accession>B0Y0H7</accession>
<sequence>MPRLDDSTEALLRAGQSAQSTVKRAWDGFVNFAVRDNVLEVALGLIIAQAFTKVVTSFVSDIILPIVALLPFLHRNMDEKFAVLRRGPHYVEEKGYNTLEQARNDGALVLAYGAFLETVISFVGVSLTLYAIGHLYTWISHEQVIKQTVQCKYCRKYISEKALRCVNCTSWQDGREDAPQRRNEIATSANYRNGYEIICLHSTLWQIPPPTGLVV</sequence>
<dbReference type="Gene3D" id="1.10.1200.120">
    <property type="entry name" value="Large-conductance mechanosensitive channel, MscL, domain 1"/>
    <property type="match status" value="1"/>
</dbReference>
<dbReference type="HOGENOM" id="CLU_095787_2_0_1"/>
<keyword evidence="4 5" id="KW-0472">Membrane</keyword>
<dbReference type="VEuPathDB" id="FungiDB:AFUB_046240"/>
<dbReference type="Proteomes" id="UP000001699">
    <property type="component" value="Unassembled WGS sequence"/>
</dbReference>
<dbReference type="InterPro" id="IPR036019">
    <property type="entry name" value="MscL_channel"/>
</dbReference>
<keyword evidence="2 5" id="KW-0812">Transmembrane</keyword>
<keyword evidence="7" id="KW-1185">Reference proteome</keyword>
<dbReference type="Pfam" id="PF01741">
    <property type="entry name" value="MscL"/>
    <property type="match status" value="1"/>
</dbReference>
<comment type="subcellular location">
    <subcellularLocation>
        <location evidence="1">Membrane</location>
        <topology evidence="1">Multi-pass membrane protein</topology>
    </subcellularLocation>
</comment>
<dbReference type="PANTHER" id="PTHR30266">
    <property type="entry name" value="MECHANOSENSITIVE CHANNEL MSCL"/>
    <property type="match status" value="1"/>
</dbReference>
<dbReference type="InterPro" id="IPR037673">
    <property type="entry name" value="MSC/AndL"/>
</dbReference>
<evidence type="ECO:0000313" key="6">
    <source>
        <dbReference type="EMBL" id="EDP53447.1"/>
    </source>
</evidence>